<dbReference type="Proteomes" id="UP000521227">
    <property type="component" value="Unassembled WGS sequence"/>
</dbReference>
<dbReference type="AlphaFoldDB" id="A0A840NAD6"/>
<organism evidence="1 2">
    <name type="scientific">Afipia massiliensis</name>
    <dbReference type="NCBI Taxonomy" id="211460"/>
    <lineage>
        <taxon>Bacteria</taxon>
        <taxon>Pseudomonadati</taxon>
        <taxon>Pseudomonadota</taxon>
        <taxon>Alphaproteobacteria</taxon>
        <taxon>Hyphomicrobiales</taxon>
        <taxon>Nitrobacteraceae</taxon>
        <taxon>Afipia</taxon>
    </lineage>
</organism>
<comment type="caution">
    <text evidence="1">The sequence shown here is derived from an EMBL/GenBank/DDBJ whole genome shotgun (WGS) entry which is preliminary data.</text>
</comment>
<reference evidence="1 2" key="1">
    <citation type="submission" date="2020-08" db="EMBL/GenBank/DDBJ databases">
        <title>Genomic Encyclopedia of Type Strains, Phase IV (KMG-IV): sequencing the most valuable type-strain genomes for metagenomic binning, comparative biology and taxonomic classification.</title>
        <authorList>
            <person name="Goeker M."/>
        </authorList>
    </citation>
    <scope>NUCLEOTIDE SEQUENCE [LARGE SCALE GENOMIC DNA]</scope>
    <source>
        <strain evidence="1 2">DSM 17498</strain>
    </source>
</reference>
<dbReference type="EMBL" id="JACHIJ010000005">
    <property type="protein sequence ID" value="MBB5053666.1"/>
    <property type="molecule type" value="Genomic_DNA"/>
</dbReference>
<name>A0A840NAD6_9BRAD</name>
<evidence type="ECO:0000313" key="2">
    <source>
        <dbReference type="Proteomes" id="UP000521227"/>
    </source>
</evidence>
<accession>A0A840NAD6</accession>
<proteinExistence type="predicted"/>
<sequence>MNVQVLGRDQAPAINAQFNTLPHSATALRAVRLIHARHVFVRPLMFREIVIETAAIDIATNTTVIAICA</sequence>
<evidence type="ECO:0000313" key="1">
    <source>
        <dbReference type="EMBL" id="MBB5053666.1"/>
    </source>
</evidence>
<gene>
    <name evidence="1" type="ORF">HNQ36_003666</name>
</gene>
<protein>
    <submittedName>
        <fullName evidence="1">Uncharacterized protein</fullName>
    </submittedName>
</protein>